<name>A0A8J5QSR6_9HYME</name>
<dbReference type="EMBL" id="JAAOIC020000067">
    <property type="protein sequence ID" value="KAG8034452.1"/>
    <property type="molecule type" value="Genomic_DNA"/>
</dbReference>
<reference evidence="1" key="1">
    <citation type="submission" date="2020-03" db="EMBL/GenBank/DDBJ databases">
        <authorList>
            <person name="Chebbi M.A."/>
            <person name="Drezen J.M."/>
        </authorList>
    </citation>
    <scope>NUCLEOTIDE SEQUENCE</scope>
    <source>
        <tissue evidence="1">Whole body</tissue>
    </source>
</reference>
<sequence>VRTICCCKCRVVSTRLHAEVDYENETQLARNRKNNKADAIVGGLGISTIDKTRRREYESTRVIIKEPELKLFNREIIITEITLRFTVDPKSKRTVVEHVCQV</sequence>
<gene>
    <name evidence="1" type="ORF">G9C98_007528</name>
</gene>
<accession>A0A8J5QSR6</accession>
<feature type="non-terminal residue" evidence="1">
    <location>
        <position position="1"/>
    </location>
</feature>
<dbReference type="Proteomes" id="UP000729913">
    <property type="component" value="Unassembled WGS sequence"/>
</dbReference>
<reference evidence="1" key="2">
    <citation type="submission" date="2021-04" db="EMBL/GenBank/DDBJ databases">
        <title>Genome-wide patterns of bracovirus chromosomal integration into multiple host tissues during parasitism.</title>
        <authorList>
            <person name="Chebbi M.A.C."/>
        </authorList>
    </citation>
    <scope>NUCLEOTIDE SEQUENCE</scope>
    <source>
        <tissue evidence="1">Whole body</tissue>
    </source>
</reference>
<comment type="caution">
    <text evidence="1">The sequence shown here is derived from an EMBL/GenBank/DDBJ whole genome shotgun (WGS) entry which is preliminary data.</text>
</comment>
<dbReference type="AlphaFoldDB" id="A0A8J5QSR6"/>
<proteinExistence type="predicted"/>
<organism evidence="1 2">
    <name type="scientific">Cotesia typhae</name>
    <dbReference type="NCBI Taxonomy" id="2053667"/>
    <lineage>
        <taxon>Eukaryota</taxon>
        <taxon>Metazoa</taxon>
        <taxon>Ecdysozoa</taxon>
        <taxon>Arthropoda</taxon>
        <taxon>Hexapoda</taxon>
        <taxon>Insecta</taxon>
        <taxon>Pterygota</taxon>
        <taxon>Neoptera</taxon>
        <taxon>Endopterygota</taxon>
        <taxon>Hymenoptera</taxon>
        <taxon>Apocrita</taxon>
        <taxon>Ichneumonoidea</taxon>
        <taxon>Braconidae</taxon>
        <taxon>Microgastrinae</taxon>
        <taxon>Cotesia</taxon>
    </lineage>
</organism>
<evidence type="ECO:0000313" key="1">
    <source>
        <dbReference type="EMBL" id="KAG8034452.1"/>
    </source>
</evidence>
<keyword evidence="2" id="KW-1185">Reference proteome</keyword>
<evidence type="ECO:0000313" key="2">
    <source>
        <dbReference type="Proteomes" id="UP000729913"/>
    </source>
</evidence>
<protein>
    <submittedName>
        <fullName evidence="1">Uncharacterized protein</fullName>
    </submittedName>
</protein>